<protein>
    <submittedName>
        <fullName evidence="2">DUF5988 family protein</fullName>
    </submittedName>
</protein>
<dbReference type="EMBL" id="CP118615">
    <property type="protein sequence ID" value="WDZ86558.1"/>
    <property type="molecule type" value="Genomic_DNA"/>
</dbReference>
<name>A0ABY7ZX15_9ACTN</name>
<dbReference type="RefSeq" id="WP_275033393.1">
    <property type="nucleotide sequence ID" value="NZ_CP118615.1"/>
</dbReference>
<sequence>MESTDSGPAMRTGQPATDLDDRTEGFRPVLSQDIIDDVDAILEGGPADLPLELRVHRTSRTTDKVKVPYYGGYEHFERVGTPAADDRSTVYRWIGRTRIAE</sequence>
<gene>
    <name evidence="2" type="ORF">PVK37_09260</name>
</gene>
<proteinExistence type="predicted"/>
<reference evidence="2 3" key="1">
    <citation type="submission" date="2023-02" db="EMBL/GenBank/DDBJ databases">
        <authorList>
            <person name="Mo P."/>
        </authorList>
    </citation>
    <scope>NUCLEOTIDE SEQUENCE [LARGE SCALE GENOMIC DNA]</scope>
    <source>
        <strain evidence="2 3">HUAS 3</strain>
    </source>
</reference>
<accession>A0ABY7ZX15</accession>
<organism evidence="2 3">
    <name type="scientific">Micromonospora cathayae</name>
    <dbReference type="NCBI Taxonomy" id="3028804"/>
    <lineage>
        <taxon>Bacteria</taxon>
        <taxon>Bacillati</taxon>
        <taxon>Actinomycetota</taxon>
        <taxon>Actinomycetes</taxon>
        <taxon>Micromonosporales</taxon>
        <taxon>Micromonosporaceae</taxon>
        <taxon>Micromonospora</taxon>
    </lineage>
</organism>
<feature type="region of interest" description="Disordered" evidence="1">
    <location>
        <begin position="1"/>
        <end position="25"/>
    </location>
</feature>
<keyword evidence="3" id="KW-1185">Reference proteome</keyword>
<dbReference type="Pfam" id="PF19450">
    <property type="entry name" value="DUF5988"/>
    <property type="match status" value="1"/>
</dbReference>
<evidence type="ECO:0000313" key="2">
    <source>
        <dbReference type="EMBL" id="WDZ86558.1"/>
    </source>
</evidence>
<evidence type="ECO:0000313" key="3">
    <source>
        <dbReference type="Proteomes" id="UP001219605"/>
    </source>
</evidence>
<evidence type="ECO:0000256" key="1">
    <source>
        <dbReference type="SAM" id="MobiDB-lite"/>
    </source>
</evidence>
<dbReference type="Proteomes" id="UP001219605">
    <property type="component" value="Chromosome"/>
</dbReference>
<dbReference type="InterPro" id="IPR046030">
    <property type="entry name" value="DUF5988"/>
</dbReference>